<proteinExistence type="predicted"/>
<dbReference type="VEuPathDB" id="FungiDB:RhiirFUN_008675"/>
<dbReference type="EMBL" id="KI284759">
    <property type="protein sequence ID" value="ESA12595.1"/>
    <property type="molecule type" value="Genomic_DNA"/>
</dbReference>
<name>U9TWX7_RHIID</name>
<protein>
    <submittedName>
        <fullName evidence="1">Uncharacterized protein</fullName>
    </submittedName>
</protein>
<gene>
    <name evidence="1" type="ORF">GLOINDRAFT_96269</name>
</gene>
<dbReference type="AlphaFoldDB" id="U9TWX7"/>
<reference evidence="1" key="1">
    <citation type="submission" date="2013-07" db="EMBL/GenBank/DDBJ databases">
        <title>The genome of an arbuscular mycorrhizal fungus provides insights into the evolution of the oldest plant symbiosis.</title>
        <authorList>
            <consortium name="DOE Joint Genome Institute"/>
            <person name="Tisserant E."/>
            <person name="Malbreil M."/>
            <person name="Kuo A."/>
            <person name="Kohler A."/>
            <person name="Symeonidi A."/>
            <person name="Balestrini R."/>
            <person name="Charron P."/>
            <person name="Duensing N."/>
            <person name="Frei-dit-Frey N."/>
            <person name="Gianinazzi-Pearson V."/>
            <person name="Gilbert B."/>
            <person name="Handa Y."/>
            <person name="Hijri M."/>
            <person name="Kaul R."/>
            <person name="Kawaguchi M."/>
            <person name="Krajinski F."/>
            <person name="Lammers P."/>
            <person name="Lapierre D."/>
            <person name="Masclaux F.G."/>
            <person name="Murat C."/>
            <person name="Morin E."/>
            <person name="Ndikumana S."/>
            <person name="Pagni M."/>
            <person name="Petitpierre D."/>
            <person name="Requena N."/>
            <person name="Rosikiewicz P."/>
            <person name="Riley R."/>
            <person name="Saito K."/>
            <person name="San Clemente H."/>
            <person name="Shapiro H."/>
            <person name="van Tuinen D."/>
            <person name="Becard G."/>
            <person name="Bonfante P."/>
            <person name="Paszkowski U."/>
            <person name="Shachar-Hill Y."/>
            <person name="Young J.P."/>
            <person name="Sanders I.R."/>
            <person name="Henrissat B."/>
            <person name="Rensing S.A."/>
            <person name="Grigoriev I.V."/>
            <person name="Corradi N."/>
            <person name="Roux C."/>
            <person name="Martin F."/>
        </authorList>
    </citation>
    <scope>NUCLEOTIDE SEQUENCE</scope>
    <source>
        <strain evidence="1">DAOM 197198</strain>
    </source>
</reference>
<accession>U9TWX7</accession>
<organism evidence="1">
    <name type="scientific">Rhizophagus irregularis (strain DAOM 181602 / DAOM 197198 / MUCL 43194)</name>
    <name type="common">Arbuscular mycorrhizal fungus</name>
    <name type="synonym">Glomus intraradices</name>
    <dbReference type="NCBI Taxonomy" id="747089"/>
    <lineage>
        <taxon>Eukaryota</taxon>
        <taxon>Fungi</taxon>
        <taxon>Fungi incertae sedis</taxon>
        <taxon>Mucoromycota</taxon>
        <taxon>Glomeromycotina</taxon>
        <taxon>Glomeromycetes</taxon>
        <taxon>Glomerales</taxon>
        <taxon>Glomeraceae</taxon>
        <taxon>Rhizophagus</taxon>
    </lineage>
</organism>
<dbReference type="HOGENOM" id="CLU_2016466_0_0_1"/>
<sequence>MSRLINSPNNNLSSISINSLSNRRRRARNLLASINMARIFPPFMNNIRRIRTLLAHNNRRPRRRAYNGFDLFVIIVSEEARDHNEGSDCYVIRIVANALWRRSTRFQKNDYIQLAQIVNSSIGHFRPNELPAYHPEYRFLYYLTYHSFIL</sequence>
<evidence type="ECO:0000313" key="1">
    <source>
        <dbReference type="EMBL" id="ESA12595.1"/>
    </source>
</evidence>